<protein>
    <submittedName>
        <fullName evidence="3">Enoyl reductase (ER) domain-containing protein</fullName>
    </submittedName>
</protein>
<dbReference type="WBParaSite" id="PSAMB.scaffold2776size21347.g19083.t1">
    <property type="protein sequence ID" value="PSAMB.scaffold2776size21347.g19083.t1"/>
    <property type="gene ID" value="PSAMB.scaffold2776size21347.g19083"/>
</dbReference>
<dbReference type="InterPro" id="IPR020843">
    <property type="entry name" value="ER"/>
</dbReference>
<dbReference type="PANTHER" id="PTHR43677">
    <property type="entry name" value="SHORT-CHAIN DEHYDROGENASE/REDUCTASE"/>
    <property type="match status" value="1"/>
</dbReference>
<proteinExistence type="predicted"/>
<feature type="domain" description="Enoyl reductase (ER)" evidence="1">
    <location>
        <begin position="31"/>
        <end position="345"/>
    </location>
</feature>
<dbReference type="InterPro" id="IPR036291">
    <property type="entry name" value="NAD(P)-bd_dom_sf"/>
</dbReference>
<dbReference type="Pfam" id="PF08240">
    <property type="entry name" value="ADH_N"/>
    <property type="match status" value="1"/>
</dbReference>
<dbReference type="AlphaFoldDB" id="A0A914W0K1"/>
<dbReference type="Pfam" id="PF00107">
    <property type="entry name" value="ADH_zinc_N"/>
    <property type="match status" value="1"/>
</dbReference>
<dbReference type="Gene3D" id="3.90.180.10">
    <property type="entry name" value="Medium-chain alcohol dehydrogenases, catalytic domain"/>
    <property type="match status" value="1"/>
</dbReference>
<evidence type="ECO:0000313" key="3">
    <source>
        <dbReference type="WBParaSite" id="PSAMB.scaffold2776size21347.g19083.t1"/>
    </source>
</evidence>
<reference evidence="3" key="1">
    <citation type="submission" date="2022-11" db="UniProtKB">
        <authorList>
            <consortium name="WormBaseParasite"/>
        </authorList>
    </citation>
    <scope>IDENTIFICATION</scope>
</reference>
<dbReference type="SUPFAM" id="SSF51735">
    <property type="entry name" value="NAD(P)-binding Rossmann-fold domains"/>
    <property type="match status" value="1"/>
</dbReference>
<dbReference type="GO" id="GO:0016491">
    <property type="term" value="F:oxidoreductase activity"/>
    <property type="evidence" value="ECO:0007669"/>
    <property type="project" value="InterPro"/>
</dbReference>
<sequence length="360" mass="38626">MPKGGRLLSAFGRAATVGVRYYRAAVLNEFGKPLKVVEQSKELSAHSNEVVVAVDSAGVNHADVRMVRGLHHLKPQMPFVPGFELAGTVSRVGKGVKKLKEGDRVLALRTHGIGAFASQCIVSENELYPIPYSMDFETAASLPAAYGSAVLALQHISKMKIGNYVLILTAQGSTGLAAIDLAQNVFKMQVIAACANEKECAAVRPMGVLMTGEYTNDQFVKNVHKATFNKGVDAVIDTVGGKGFDTALKCLKPGGHYLTLGFSSNEVPSVSLLDLHRLRATVSGIWLGGLAQDDPDQFSSILETIIGWYDEKYITPQIRAKYLLDDINKCMDDAAQQFAIGKVVLVTREGATEADLAAGD</sequence>
<accession>A0A914W0K1</accession>
<dbReference type="Proteomes" id="UP000887566">
    <property type="component" value="Unplaced"/>
</dbReference>
<organism evidence="2 3">
    <name type="scientific">Plectus sambesii</name>
    <dbReference type="NCBI Taxonomy" id="2011161"/>
    <lineage>
        <taxon>Eukaryota</taxon>
        <taxon>Metazoa</taxon>
        <taxon>Ecdysozoa</taxon>
        <taxon>Nematoda</taxon>
        <taxon>Chromadorea</taxon>
        <taxon>Plectida</taxon>
        <taxon>Plectina</taxon>
        <taxon>Plectoidea</taxon>
        <taxon>Plectidae</taxon>
        <taxon>Plectus</taxon>
    </lineage>
</organism>
<dbReference type="SMART" id="SM00829">
    <property type="entry name" value="PKS_ER"/>
    <property type="match status" value="1"/>
</dbReference>
<evidence type="ECO:0000259" key="1">
    <source>
        <dbReference type="SMART" id="SM00829"/>
    </source>
</evidence>
<dbReference type="InterPro" id="IPR013154">
    <property type="entry name" value="ADH-like_N"/>
</dbReference>
<dbReference type="InterPro" id="IPR011032">
    <property type="entry name" value="GroES-like_sf"/>
</dbReference>
<dbReference type="InterPro" id="IPR051397">
    <property type="entry name" value="Zn-ADH-like_protein"/>
</dbReference>
<dbReference type="SUPFAM" id="SSF50129">
    <property type="entry name" value="GroES-like"/>
    <property type="match status" value="1"/>
</dbReference>
<dbReference type="GO" id="GO:0005739">
    <property type="term" value="C:mitochondrion"/>
    <property type="evidence" value="ECO:0007669"/>
    <property type="project" value="TreeGrafter"/>
</dbReference>
<dbReference type="InterPro" id="IPR013149">
    <property type="entry name" value="ADH-like_C"/>
</dbReference>
<evidence type="ECO:0000313" key="2">
    <source>
        <dbReference type="Proteomes" id="UP000887566"/>
    </source>
</evidence>
<name>A0A914W0K1_9BILA</name>
<dbReference type="PANTHER" id="PTHR43677:SF4">
    <property type="entry name" value="QUINONE OXIDOREDUCTASE-LIKE PROTEIN 2"/>
    <property type="match status" value="1"/>
</dbReference>
<dbReference type="Gene3D" id="3.40.50.720">
    <property type="entry name" value="NAD(P)-binding Rossmann-like Domain"/>
    <property type="match status" value="1"/>
</dbReference>
<keyword evidence="2" id="KW-1185">Reference proteome</keyword>